<dbReference type="Pfam" id="PF05762">
    <property type="entry name" value="VWA_CoxE"/>
    <property type="match status" value="1"/>
</dbReference>
<dbReference type="InterPro" id="IPR011195">
    <property type="entry name" value="UCP010256"/>
</dbReference>
<dbReference type="RefSeq" id="WP_054536663.1">
    <property type="nucleotide sequence ID" value="NZ_LGKP01000035.1"/>
</dbReference>
<accession>A0A0P6XXV9</accession>
<dbReference type="Proteomes" id="UP000050277">
    <property type="component" value="Unassembled WGS sequence"/>
</dbReference>
<dbReference type="EMBL" id="LGKP01000035">
    <property type="protein sequence ID" value="KPL81377.1"/>
    <property type="molecule type" value="Genomic_DNA"/>
</dbReference>
<evidence type="ECO:0000313" key="3">
    <source>
        <dbReference type="Proteomes" id="UP000050277"/>
    </source>
</evidence>
<keyword evidence="1" id="KW-0175">Coiled coil</keyword>
<dbReference type="InterPro" id="IPR036465">
    <property type="entry name" value="vWFA_dom_sf"/>
</dbReference>
<proteinExistence type="predicted"/>
<reference evidence="2 3" key="1">
    <citation type="submission" date="2015-07" db="EMBL/GenBank/DDBJ databases">
        <title>Whole genome sequence of Herpetosiphon geysericola DSM 7119.</title>
        <authorList>
            <person name="Hemp J."/>
            <person name="Ward L.M."/>
            <person name="Pace L.A."/>
            <person name="Fischer W.W."/>
        </authorList>
    </citation>
    <scope>NUCLEOTIDE SEQUENCE [LARGE SCALE GENOMIC DNA]</scope>
    <source>
        <strain evidence="2 3">DSM 7119</strain>
    </source>
</reference>
<dbReference type="SUPFAM" id="SSF53300">
    <property type="entry name" value="vWA-like"/>
    <property type="match status" value="1"/>
</dbReference>
<dbReference type="PANTHER" id="PTHR39338">
    <property type="entry name" value="BLL5662 PROTEIN-RELATED"/>
    <property type="match status" value="1"/>
</dbReference>
<protein>
    <recommendedName>
        <fullName evidence="4">von Willebrand factor A</fullName>
    </recommendedName>
</protein>
<evidence type="ECO:0008006" key="4">
    <source>
        <dbReference type="Google" id="ProtNLM"/>
    </source>
</evidence>
<evidence type="ECO:0000313" key="2">
    <source>
        <dbReference type="EMBL" id="KPL81377.1"/>
    </source>
</evidence>
<feature type="coiled-coil region" evidence="1">
    <location>
        <begin position="90"/>
        <end position="117"/>
    </location>
</feature>
<dbReference type="PIRSF" id="PIRSF010256">
    <property type="entry name" value="CoxE_vWa"/>
    <property type="match status" value="1"/>
</dbReference>
<sequence length="460" mass="52582">MHERIVAFVKALRAAGVRVSLAESLDSFNALEQLGITDRQLFHDALLATLVKDATHQAQFEELFPLFFGHGDAPMTNGANGLSGLDPEELDQLRQEIAQLRERIRELMQRLMDGQNLTPEELAALARSSGINHIQSLNQRRWVERRMEQQMGLTEFKQALEDLLKQLEADGMDAAALAEIMQQMQGNAQSMRDQISQFVGSGLAERMSDDYNPQYGDDLQHRPFGSLSDADIQRMRQEVRRLAALLRSRASLRQKRDKAGQIDIKRTMRNNMRYDGVPMKLEHRKKQQKPKLVIICDISTSMRPVAEFMLRMIYELQDQVSKTHSFAFIANLHDITDQLNDSRADISVNDVLESIPPGYYNTDLGRSLDTFLHSYLDTVDWRTTVIIVGDGRNNFNNPRLESLQTIRRHAKRLIWFTPEDTYQWGTGDSDMQLYAPLCDRVHLVTNLAELTSAVDRLLAN</sequence>
<dbReference type="InterPro" id="IPR008912">
    <property type="entry name" value="Uncharacterised_CoxE"/>
</dbReference>
<dbReference type="PANTHER" id="PTHR39338:SF5">
    <property type="entry name" value="BLR6139 PROTEIN"/>
    <property type="match status" value="1"/>
</dbReference>
<keyword evidence="3" id="KW-1185">Reference proteome</keyword>
<evidence type="ECO:0000256" key="1">
    <source>
        <dbReference type="SAM" id="Coils"/>
    </source>
</evidence>
<dbReference type="AlphaFoldDB" id="A0A0P6XXV9"/>
<comment type="caution">
    <text evidence="2">The sequence shown here is derived from an EMBL/GenBank/DDBJ whole genome shotgun (WGS) entry which is preliminary data.</text>
</comment>
<organism evidence="2 3">
    <name type="scientific">Herpetosiphon geysericola</name>
    <dbReference type="NCBI Taxonomy" id="70996"/>
    <lineage>
        <taxon>Bacteria</taxon>
        <taxon>Bacillati</taxon>
        <taxon>Chloroflexota</taxon>
        <taxon>Chloroflexia</taxon>
        <taxon>Herpetosiphonales</taxon>
        <taxon>Herpetosiphonaceae</taxon>
        <taxon>Herpetosiphon</taxon>
    </lineage>
</organism>
<name>A0A0P6XXV9_9CHLR</name>
<gene>
    <name evidence="2" type="ORF">SE18_22265</name>
</gene>
<dbReference type="OrthoDB" id="9790469at2"/>
<dbReference type="STRING" id="70996.SE18_22265"/>